<evidence type="ECO:0000313" key="2">
    <source>
        <dbReference type="EMBL" id="MCD2515263.1"/>
    </source>
</evidence>
<dbReference type="RefSeq" id="WP_231056578.1">
    <property type="nucleotide sequence ID" value="NZ_JAJNOC010000001.1"/>
</dbReference>
<evidence type="ECO:0000259" key="1">
    <source>
        <dbReference type="Pfam" id="PF05050"/>
    </source>
</evidence>
<reference evidence="2" key="1">
    <citation type="submission" date="2021-11" db="EMBL/GenBank/DDBJ databases">
        <title>The complete genome of Massilia sp sp. G4R7.</title>
        <authorList>
            <person name="Liu L."/>
            <person name="Yue J."/>
            <person name="Yuan J."/>
            <person name="Yang F."/>
            <person name="Li L."/>
        </authorList>
    </citation>
    <scope>NUCLEOTIDE SEQUENCE</scope>
    <source>
        <strain evidence="2">G4R7</strain>
    </source>
</reference>
<proteinExistence type="predicted"/>
<dbReference type="PANTHER" id="PTHR34203:SF15">
    <property type="entry name" value="SLL1173 PROTEIN"/>
    <property type="match status" value="1"/>
</dbReference>
<accession>A0ABS8Q0I7</accession>
<dbReference type="EMBL" id="JAJNOC010000001">
    <property type="protein sequence ID" value="MCD2515263.1"/>
    <property type="molecule type" value="Genomic_DNA"/>
</dbReference>
<dbReference type="InterPro" id="IPR052514">
    <property type="entry name" value="SAM-dependent_MTase"/>
</dbReference>
<dbReference type="InterPro" id="IPR006342">
    <property type="entry name" value="FkbM_mtfrase"/>
</dbReference>
<comment type="caution">
    <text evidence="2">The sequence shown here is derived from an EMBL/GenBank/DDBJ whole genome shotgun (WGS) entry which is preliminary data.</text>
</comment>
<dbReference type="GO" id="GO:0032259">
    <property type="term" value="P:methylation"/>
    <property type="evidence" value="ECO:0007669"/>
    <property type="project" value="UniProtKB-KW"/>
</dbReference>
<keyword evidence="2" id="KW-0808">Transferase</keyword>
<dbReference type="Pfam" id="PF05050">
    <property type="entry name" value="Methyltransf_21"/>
    <property type="match status" value="1"/>
</dbReference>
<dbReference type="Gene3D" id="3.40.50.150">
    <property type="entry name" value="Vaccinia Virus protein VP39"/>
    <property type="match status" value="1"/>
</dbReference>
<keyword evidence="3" id="KW-1185">Reference proteome</keyword>
<dbReference type="GO" id="GO:0008168">
    <property type="term" value="F:methyltransferase activity"/>
    <property type="evidence" value="ECO:0007669"/>
    <property type="project" value="UniProtKB-KW"/>
</dbReference>
<dbReference type="InterPro" id="IPR029063">
    <property type="entry name" value="SAM-dependent_MTases_sf"/>
</dbReference>
<feature type="domain" description="Methyltransferase FkbM" evidence="1">
    <location>
        <begin position="232"/>
        <end position="369"/>
    </location>
</feature>
<dbReference type="PANTHER" id="PTHR34203">
    <property type="entry name" value="METHYLTRANSFERASE, FKBM FAMILY PROTEIN"/>
    <property type="match status" value="1"/>
</dbReference>
<dbReference type="Gene3D" id="3.40.50.720">
    <property type="entry name" value="NAD(P)-binding Rossmann-like Domain"/>
    <property type="match status" value="1"/>
</dbReference>
<gene>
    <name evidence="2" type="ORF">LQ564_02930</name>
</gene>
<dbReference type="SUPFAM" id="SSF53335">
    <property type="entry name" value="S-adenosyl-L-methionine-dependent methyltransferases"/>
    <property type="match status" value="1"/>
</dbReference>
<protein>
    <submittedName>
        <fullName evidence="2">FkbM family methyltransferase</fullName>
    </submittedName>
</protein>
<keyword evidence="2" id="KW-0489">Methyltransferase</keyword>
<evidence type="ECO:0000313" key="3">
    <source>
        <dbReference type="Proteomes" id="UP001179361"/>
    </source>
</evidence>
<dbReference type="Gene3D" id="1.20.1270.160">
    <property type="match status" value="1"/>
</dbReference>
<name>A0ABS8Q0I7_9BURK</name>
<dbReference type="NCBIfam" id="TIGR01444">
    <property type="entry name" value="fkbM_fam"/>
    <property type="match status" value="1"/>
</dbReference>
<sequence>MQSFTTDSLVSHLGLGNFDPEDAFLATAELYRKDPLFCVPARAREILSRRGADTPIVMLGRSHFGANFMSALGQRGKLLAVVDDFRARRGEQYYGVDITTTDGLLAMARQDPDIVTINACRADFSKRYFDDLCRNHGIPCMTFEQGARAFDLNDTLDHRVADWGSVIGENVQSYHKLAQRMGDRYSAETLYGVLGFHLTGNPEWLLSVARPIPTLYFRSGLFSLSAHERMVDCGASVGESTNALNSATQGRFDRSWMIEPDRLNIAGLQVLLRKYAGTDIAAKLTLHQCAVGEHDDEVPFQHLGNHGSAVLPASGAPDVPRADYVRVRRVDDIVDDKPTIIKMDVEGSELAALKGAAGVIRDARPKLMVSGYHRSTDLLGIPAFIDTVAPDYRIGLRHHTEDRWDTCLYFY</sequence>
<organism evidence="2 3">
    <name type="scientific">Massilia phyllostachyos</name>
    <dbReference type="NCBI Taxonomy" id="2898585"/>
    <lineage>
        <taxon>Bacteria</taxon>
        <taxon>Pseudomonadati</taxon>
        <taxon>Pseudomonadota</taxon>
        <taxon>Betaproteobacteria</taxon>
        <taxon>Burkholderiales</taxon>
        <taxon>Oxalobacteraceae</taxon>
        <taxon>Telluria group</taxon>
        <taxon>Massilia</taxon>
    </lineage>
</organism>
<dbReference type="Proteomes" id="UP001179361">
    <property type="component" value="Unassembled WGS sequence"/>
</dbReference>